<sequence>MISNLFESNHNNIIQNINSKKIENKVVASSLICWVLSYPILLKTFPILFGSGSLSVGMNLLRYQTFGENSIFSTFEMMFITYILRPIFMVSVIYLAELISIRKIKLKITFIAIVNSLFLVLLTAGRALLLSLVIYVLVALIISNGMNLLKIFIVYKKYIIPASIMLCIVIYISSQRINRANGPFAEFLIYYFSSLPYFSKLLEFDKNLEILFLGRATFSFVFDPIFLITKFFNHNFTVEMASQYVSHISNQVIKVSDIIETNATSSTLLPFYLDGGLVGISISGFIVGYFTAFFESKFWKNLTASSYGHYLFLVVGIVESIQNYSFGNITTFMIWVMITIILR</sequence>
<keyword evidence="1" id="KW-0812">Transmembrane</keyword>
<keyword evidence="1" id="KW-1133">Transmembrane helix</keyword>
<feature type="transmembrane region" description="Helical" evidence="1">
    <location>
        <begin position="271"/>
        <end position="294"/>
    </location>
</feature>
<evidence type="ECO:0000313" key="3">
    <source>
        <dbReference type="Proteomes" id="UP001238096"/>
    </source>
</evidence>
<keyword evidence="1" id="KW-0472">Membrane</keyword>
<feature type="transmembrane region" description="Helical" evidence="1">
    <location>
        <begin position="324"/>
        <end position="342"/>
    </location>
</feature>
<protein>
    <submittedName>
        <fullName evidence="2">Oligosaccharide repeat unit polymerase</fullName>
    </submittedName>
</protein>
<dbReference type="Proteomes" id="UP001238096">
    <property type="component" value="Chromosome"/>
</dbReference>
<dbReference type="EMBL" id="CP110509">
    <property type="protein sequence ID" value="WMB28204.1"/>
    <property type="molecule type" value="Genomic_DNA"/>
</dbReference>
<reference evidence="3" key="1">
    <citation type="submission" date="2022-10" db="EMBL/GenBank/DDBJ databases">
        <title>Streptococcus didelphis as causative of fatal infections in opossums (Didelphis albiventris).</title>
        <authorList>
            <person name="Breyer G.M."/>
            <person name="Da Silva M.E.R.J."/>
            <person name="Siqueira F.M."/>
        </authorList>
    </citation>
    <scope>NUCLEOTIDE SEQUENCE [LARGE SCALE GENOMIC DNA]</scope>
    <source>
        <strain evidence="3">LBVP101/21</strain>
    </source>
</reference>
<proteinExistence type="predicted"/>
<name>A0ABY9LHA6_9STRE</name>
<accession>A0ABY9LHA6</accession>
<keyword evidence="3" id="KW-1185">Reference proteome</keyword>
<evidence type="ECO:0000313" key="2">
    <source>
        <dbReference type="EMBL" id="WMB28204.1"/>
    </source>
</evidence>
<evidence type="ECO:0000256" key="1">
    <source>
        <dbReference type="SAM" id="Phobius"/>
    </source>
</evidence>
<feature type="transmembrane region" description="Helical" evidence="1">
    <location>
        <begin position="26"/>
        <end position="51"/>
    </location>
</feature>
<feature type="transmembrane region" description="Helical" evidence="1">
    <location>
        <begin position="158"/>
        <end position="174"/>
    </location>
</feature>
<feature type="transmembrane region" description="Helical" evidence="1">
    <location>
        <begin position="108"/>
        <end position="126"/>
    </location>
</feature>
<feature type="transmembrane region" description="Helical" evidence="1">
    <location>
        <begin position="71"/>
        <end position="96"/>
    </location>
</feature>
<organism evidence="2 3">
    <name type="scientific">Streptococcus didelphis</name>
    <dbReference type="NCBI Taxonomy" id="102886"/>
    <lineage>
        <taxon>Bacteria</taxon>
        <taxon>Bacillati</taxon>
        <taxon>Bacillota</taxon>
        <taxon>Bacilli</taxon>
        <taxon>Lactobacillales</taxon>
        <taxon>Streptococcaceae</taxon>
        <taxon>Streptococcus</taxon>
    </lineage>
</organism>
<dbReference type="NCBIfam" id="TIGR04370">
    <property type="entry name" value="glyco_rpt_poly"/>
    <property type="match status" value="1"/>
</dbReference>
<gene>
    <name evidence="2" type="ORF">N1496_00315</name>
</gene>
<dbReference type="RefSeq" id="WP_306675853.1">
    <property type="nucleotide sequence ID" value="NZ_CP104407.1"/>
</dbReference>